<keyword evidence="1" id="KW-0175">Coiled coil</keyword>
<feature type="coiled-coil region" evidence="1">
    <location>
        <begin position="44"/>
        <end position="71"/>
    </location>
</feature>
<protein>
    <submittedName>
        <fullName evidence="2">Uncharacterized protein</fullName>
    </submittedName>
</protein>
<evidence type="ECO:0000256" key="1">
    <source>
        <dbReference type="SAM" id="Coils"/>
    </source>
</evidence>
<proteinExistence type="predicted"/>
<dbReference type="AlphaFoldDB" id="A0A242U927"/>
<name>A0A242U927_ACIPI</name>
<sequence>MKYSVDPKFKDYYIELVGEENADFTVDKNGLLEDRDAFLAHACWEYKENQLKDYQEQIENLKLQNDCMIDQTWFMKGTPVANLIKHAEAVYQAEVTAQNSKIKFGTDDNEHWFAHEVPFFGTVQIDRIEEYGLVEWDIHFNQCWQGPFNSKQRCIQHLEECIAEKRQEAKEG</sequence>
<evidence type="ECO:0000313" key="2">
    <source>
        <dbReference type="EMBL" id="OTU28880.1"/>
    </source>
</evidence>
<gene>
    <name evidence="2" type="ORF">CAT59_06665</name>
</gene>
<evidence type="ECO:0000313" key="3">
    <source>
        <dbReference type="Proteomes" id="UP000195162"/>
    </source>
</evidence>
<accession>A0A242U927</accession>
<dbReference type="EMBL" id="NGIR01000020">
    <property type="protein sequence ID" value="OTU28880.1"/>
    <property type="molecule type" value="Genomic_DNA"/>
</dbReference>
<dbReference type="RefSeq" id="WP_086375860.1">
    <property type="nucleotide sequence ID" value="NZ_NGIR01000020.1"/>
</dbReference>
<organism evidence="2 3">
    <name type="scientific">Acinetobacter pittii</name>
    <name type="common">Acinetobacter genomosp. 3</name>
    <dbReference type="NCBI Taxonomy" id="48296"/>
    <lineage>
        <taxon>Bacteria</taxon>
        <taxon>Pseudomonadati</taxon>
        <taxon>Pseudomonadota</taxon>
        <taxon>Gammaproteobacteria</taxon>
        <taxon>Moraxellales</taxon>
        <taxon>Moraxellaceae</taxon>
        <taxon>Acinetobacter</taxon>
        <taxon>Acinetobacter calcoaceticus/baumannii complex</taxon>
    </lineage>
</organism>
<reference evidence="2 3" key="1">
    <citation type="submission" date="2017-05" db="EMBL/GenBank/DDBJ databases">
        <authorList>
            <person name="Song R."/>
            <person name="Chenine A.L."/>
            <person name="Ruprecht R.M."/>
        </authorList>
    </citation>
    <scope>NUCLEOTIDE SEQUENCE [LARGE SCALE GENOMIC DNA]</scope>
    <source>
        <strain evidence="2 3">ARLG1955</strain>
    </source>
</reference>
<dbReference type="Proteomes" id="UP000195162">
    <property type="component" value="Unassembled WGS sequence"/>
</dbReference>
<comment type="caution">
    <text evidence="2">The sequence shown here is derived from an EMBL/GenBank/DDBJ whole genome shotgun (WGS) entry which is preliminary data.</text>
</comment>